<reference evidence="2 3" key="1">
    <citation type="journal article" date="2013" name="Int. J. Syst. Evol. Microbiol.">
        <title>Roseomonas aerophila sp. nov., isolated from air.</title>
        <authorList>
            <person name="Kim S.J."/>
            <person name="Weon H.Y."/>
            <person name="Ahn J.H."/>
            <person name="Hong S.B."/>
            <person name="Seok S.J."/>
            <person name="Whang K.S."/>
            <person name="Kwon S.W."/>
        </authorList>
    </citation>
    <scope>NUCLEOTIDE SEQUENCE [LARGE SCALE GENOMIC DNA]</scope>
    <source>
        <strain evidence="2 3">NBRC 108923</strain>
    </source>
</reference>
<feature type="domain" description="BPL/LPL catalytic" evidence="1">
    <location>
        <begin position="12"/>
        <end position="190"/>
    </location>
</feature>
<accession>A0ABR7RL72</accession>
<evidence type="ECO:0000313" key="3">
    <source>
        <dbReference type="Proteomes" id="UP000626026"/>
    </source>
</evidence>
<dbReference type="Gene3D" id="3.30.930.10">
    <property type="entry name" value="Bira Bifunctional Protein, Domain 2"/>
    <property type="match status" value="1"/>
</dbReference>
<organism evidence="2 3">
    <name type="scientific">Teichococcus aerophilus</name>
    <dbReference type="NCBI Taxonomy" id="1224513"/>
    <lineage>
        <taxon>Bacteria</taxon>
        <taxon>Pseudomonadati</taxon>
        <taxon>Pseudomonadota</taxon>
        <taxon>Alphaproteobacteria</taxon>
        <taxon>Acetobacterales</taxon>
        <taxon>Roseomonadaceae</taxon>
        <taxon>Roseomonas</taxon>
    </lineage>
</organism>
<keyword evidence="3" id="KW-1185">Reference proteome</keyword>
<dbReference type="InterPro" id="IPR045864">
    <property type="entry name" value="aa-tRNA-synth_II/BPL/LPL"/>
</dbReference>
<protein>
    <recommendedName>
        <fullName evidence="1">BPL/LPL catalytic domain-containing protein</fullName>
    </recommendedName>
</protein>
<dbReference type="EMBL" id="JACTVA010000016">
    <property type="protein sequence ID" value="MBC9207330.1"/>
    <property type="molecule type" value="Genomic_DNA"/>
</dbReference>
<name>A0ABR7RL72_9PROT</name>
<dbReference type="RefSeq" id="WP_187784499.1">
    <property type="nucleotide sequence ID" value="NZ_JACTVA010000016.1"/>
</dbReference>
<evidence type="ECO:0000259" key="1">
    <source>
        <dbReference type="Pfam" id="PF16917"/>
    </source>
</evidence>
<comment type="caution">
    <text evidence="2">The sequence shown here is derived from an EMBL/GenBank/DDBJ whole genome shotgun (WGS) entry which is preliminary data.</text>
</comment>
<evidence type="ECO:0000313" key="2">
    <source>
        <dbReference type="EMBL" id="MBC9207330.1"/>
    </source>
</evidence>
<gene>
    <name evidence="2" type="ORF">IBL26_10820</name>
</gene>
<dbReference type="Pfam" id="PF16917">
    <property type="entry name" value="BPL_LplA_LipB_2"/>
    <property type="match status" value="1"/>
</dbReference>
<sequence>MPLEPSATLPPLPSVFTPHALTAAADAVAEAVAMAPRHGAGTLVWADSAGRIDAAVVLEPETPLEAAHPALLAAANAMADALVVLGPPEIPVTLRWPATLLVNGGQVGEAVLAVPQGAAADAVPAWIVVGVRLRMRQAEAAEPGLHPGRTVLCEEGFTEVPVPELVAAWARHLMAGLAEWQDDGIRRLAEKTLARLEPEDWMEGARRALDPRTGALLLERDGQRRRHALEATSP</sequence>
<dbReference type="Proteomes" id="UP000626026">
    <property type="component" value="Unassembled WGS sequence"/>
</dbReference>
<proteinExistence type="predicted"/>
<dbReference type="SUPFAM" id="SSF55681">
    <property type="entry name" value="Class II aaRS and biotin synthetases"/>
    <property type="match status" value="1"/>
</dbReference>
<dbReference type="InterPro" id="IPR004143">
    <property type="entry name" value="BPL_LPL_catalytic"/>
</dbReference>